<organism evidence="1 2">
    <name type="scientific">Liquorilactobacillus uvarum DSM 19971</name>
    <dbReference type="NCBI Taxonomy" id="1423812"/>
    <lineage>
        <taxon>Bacteria</taxon>
        <taxon>Bacillati</taxon>
        <taxon>Bacillota</taxon>
        <taxon>Bacilli</taxon>
        <taxon>Lactobacillales</taxon>
        <taxon>Lactobacillaceae</taxon>
        <taxon>Liquorilactobacillus</taxon>
    </lineage>
</organism>
<sequence length="98" mass="11294">MFHKLGLIGIIAGTSVAVYCSHRQLERKGKQAKVKYMSLKDDLHKIIEKTSSVSNNFQNLSHDIDKYSPVFEELMDEISEFQFLIKPHLDKIEKAQSK</sequence>
<gene>
    <name evidence="1" type="ORF">FD20_GL001307</name>
</gene>
<dbReference type="EMBL" id="AZEG01000003">
    <property type="protein sequence ID" value="KRL38591.1"/>
    <property type="molecule type" value="Genomic_DNA"/>
</dbReference>
<dbReference type="Proteomes" id="UP000051155">
    <property type="component" value="Unassembled WGS sequence"/>
</dbReference>
<proteinExistence type="predicted"/>
<protein>
    <submittedName>
        <fullName evidence="1">Uncharacterized protein</fullName>
    </submittedName>
</protein>
<name>A0A0R1Q1N0_9LACO</name>
<evidence type="ECO:0000313" key="1">
    <source>
        <dbReference type="EMBL" id="KRL38591.1"/>
    </source>
</evidence>
<keyword evidence="2" id="KW-1185">Reference proteome</keyword>
<reference evidence="1 2" key="1">
    <citation type="journal article" date="2015" name="Genome Announc.">
        <title>Expanding the biotechnology potential of lactobacilli through comparative genomics of 213 strains and associated genera.</title>
        <authorList>
            <person name="Sun Z."/>
            <person name="Harris H.M."/>
            <person name="McCann A."/>
            <person name="Guo C."/>
            <person name="Argimon S."/>
            <person name="Zhang W."/>
            <person name="Yang X."/>
            <person name="Jeffery I.B."/>
            <person name="Cooney J.C."/>
            <person name="Kagawa T.F."/>
            <person name="Liu W."/>
            <person name="Song Y."/>
            <person name="Salvetti E."/>
            <person name="Wrobel A."/>
            <person name="Rasinkangas P."/>
            <person name="Parkhill J."/>
            <person name="Rea M.C."/>
            <person name="O'Sullivan O."/>
            <person name="Ritari J."/>
            <person name="Douillard F.P."/>
            <person name="Paul Ross R."/>
            <person name="Yang R."/>
            <person name="Briner A.E."/>
            <person name="Felis G.E."/>
            <person name="de Vos W.M."/>
            <person name="Barrangou R."/>
            <person name="Klaenhammer T.R."/>
            <person name="Caufield P.W."/>
            <person name="Cui Y."/>
            <person name="Zhang H."/>
            <person name="O'Toole P.W."/>
        </authorList>
    </citation>
    <scope>NUCLEOTIDE SEQUENCE [LARGE SCALE GENOMIC DNA]</scope>
    <source>
        <strain evidence="1 2">DSM 19971</strain>
    </source>
</reference>
<dbReference type="AlphaFoldDB" id="A0A0R1Q1N0"/>
<comment type="caution">
    <text evidence="1">The sequence shown here is derived from an EMBL/GenBank/DDBJ whole genome shotgun (WGS) entry which is preliminary data.</text>
</comment>
<dbReference type="PATRIC" id="fig|1423812.3.peg.1393"/>
<accession>A0A0R1Q1N0</accession>
<dbReference type="STRING" id="1423812.FD20_GL001307"/>
<evidence type="ECO:0000313" key="2">
    <source>
        <dbReference type="Proteomes" id="UP000051155"/>
    </source>
</evidence>